<dbReference type="RefSeq" id="WP_067596754.1">
    <property type="nucleotide sequence ID" value="NZ_CP015963.1"/>
</dbReference>
<dbReference type="AlphaFoldDB" id="A0A562USZ7"/>
<proteinExistence type="predicted"/>
<sequence>MPFGFELSSYLPNTSEEVWAAVERPALFLHVAAPLVKFSPMGSDAFPELWEEGEYRGAMKFFGLVPIGWQAIVISFPSEGAETRTLKDSGYSPLLTQWTHTIEVAREGDGTRYTDRVSYDAGWLSLFAFPFIRLFFAHRQRRLRRLAKAGFASLKM</sequence>
<dbReference type="Proteomes" id="UP000320547">
    <property type="component" value="Unassembled WGS sequence"/>
</dbReference>
<dbReference type="EMBL" id="VLLK01000001">
    <property type="protein sequence ID" value="TWJ08735.1"/>
    <property type="molecule type" value="Genomic_DNA"/>
</dbReference>
<evidence type="ECO:0000313" key="1">
    <source>
        <dbReference type="EMBL" id="TWJ08735.1"/>
    </source>
</evidence>
<dbReference type="STRING" id="476157.GCA_001663155_00393"/>
<dbReference type="InterPro" id="IPR023393">
    <property type="entry name" value="START-like_dom_sf"/>
</dbReference>
<evidence type="ECO:0000313" key="2">
    <source>
        <dbReference type="Proteomes" id="UP000320547"/>
    </source>
</evidence>
<dbReference type="SUPFAM" id="SSF55961">
    <property type="entry name" value="Bet v1-like"/>
    <property type="match status" value="1"/>
</dbReference>
<organism evidence="1 2">
    <name type="scientific">Altererythrobacter ishigakiensis</name>
    <dbReference type="NCBI Taxonomy" id="476157"/>
    <lineage>
        <taxon>Bacteria</taxon>
        <taxon>Pseudomonadati</taxon>
        <taxon>Pseudomonadota</taxon>
        <taxon>Alphaproteobacteria</taxon>
        <taxon>Sphingomonadales</taxon>
        <taxon>Erythrobacteraceae</taxon>
        <taxon>Altererythrobacter</taxon>
    </lineage>
</organism>
<comment type="caution">
    <text evidence="1">The sequence shown here is derived from an EMBL/GenBank/DDBJ whole genome shotgun (WGS) entry which is preliminary data.</text>
</comment>
<accession>A0A562USZ7</accession>
<evidence type="ECO:0008006" key="3">
    <source>
        <dbReference type="Google" id="ProtNLM"/>
    </source>
</evidence>
<protein>
    <recommendedName>
        <fullName evidence="3">Ligand-binding SRPBCC domain-containing protein</fullName>
    </recommendedName>
</protein>
<dbReference type="OrthoDB" id="7428016at2"/>
<dbReference type="Gene3D" id="3.30.530.20">
    <property type="match status" value="1"/>
</dbReference>
<gene>
    <name evidence="1" type="ORF">JN10_0350</name>
</gene>
<keyword evidence="2" id="KW-1185">Reference proteome</keyword>
<reference evidence="1 2" key="1">
    <citation type="submission" date="2019-07" db="EMBL/GenBank/DDBJ databases">
        <title>Genomic Encyclopedia of Archaeal and Bacterial Type Strains, Phase II (KMG-II): from individual species to whole genera.</title>
        <authorList>
            <person name="Goeker M."/>
        </authorList>
    </citation>
    <scope>NUCLEOTIDE SEQUENCE [LARGE SCALE GENOMIC DNA]</scope>
    <source>
        <strain evidence="1 2">ATCC BAA-2084</strain>
    </source>
</reference>
<name>A0A562USZ7_9SPHN</name>